<evidence type="ECO:0000259" key="1">
    <source>
        <dbReference type="Pfam" id="PF12697"/>
    </source>
</evidence>
<comment type="caution">
    <text evidence="2">The sequence shown here is derived from an EMBL/GenBank/DDBJ whole genome shotgun (WGS) entry which is preliminary data.</text>
</comment>
<dbReference type="PANTHER" id="PTHR12277">
    <property type="entry name" value="ALPHA/BETA HYDROLASE DOMAIN-CONTAINING PROTEIN"/>
    <property type="match status" value="1"/>
</dbReference>
<organism evidence="2 3">
    <name type="scientific">Candidatus Reconcilbacillus cellulovorans</name>
    <dbReference type="NCBI Taxonomy" id="1906605"/>
    <lineage>
        <taxon>Bacteria</taxon>
        <taxon>Bacillati</taxon>
        <taxon>Bacillota</taxon>
        <taxon>Bacilli</taxon>
        <taxon>Bacillales</taxon>
        <taxon>Paenibacillaceae</taxon>
        <taxon>Candidatus Reconcilbacillus</taxon>
    </lineage>
</organism>
<feature type="domain" description="AB hydrolase-1" evidence="1">
    <location>
        <begin position="99"/>
        <end position="309"/>
    </location>
</feature>
<protein>
    <recommendedName>
        <fullName evidence="1">AB hydrolase-1 domain-containing protein</fullName>
    </recommendedName>
</protein>
<dbReference type="PANTHER" id="PTHR12277:SF81">
    <property type="entry name" value="PROTEIN ABHD13"/>
    <property type="match status" value="1"/>
</dbReference>
<proteinExistence type="predicted"/>
<dbReference type="AlphaFoldDB" id="A0A2A6E351"/>
<dbReference type="Gene3D" id="3.40.50.1820">
    <property type="entry name" value="alpha/beta hydrolase"/>
    <property type="match status" value="1"/>
</dbReference>
<gene>
    <name evidence="2" type="ORF">BLM47_02820</name>
</gene>
<dbReference type="InterPro" id="IPR029058">
    <property type="entry name" value="AB_hydrolase_fold"/>
</dbReference>
<accession>A0A2A6E351</accession>
<dbReference type="Proteomes" id="UP000243688">
    <property type="component" value="Unassembled WGS sequence"/>
</dbReference>
<reference evidence="2 3" key="1">
    <citation type="submission" date="2016-12" db="EMBL/GenBank/DDBJ databases">
        <title>Candidatus Reconcilibacillus cellulovorans genome.</title>
        <authorList>
            <person name="Kolinko S."/>
            <person name="Wu Y.-W."/>
            <person name="Tachea F."/>
            <person name="Denzel E."/>
            <person name="Hiras J."/>
            <person name="Baecker N."/>
            <person name="Chan L.J."/>
            <person name="Eichorst S.A."/>
            <person name="Frey D."/>
            <person name="Adams P.D."/>
            <person name="Pray T."/>
            <person name="Tanjore D."/>
            <person name="Petzold C.J."/>
            <person name="Gladden J.M."/>
            <person name="Simmons B.A."/>
            <person name="Singer S.W."/>
        </authorList>
    </citation>
    <scope>NUCLEOTIDE SEQUENCE [LARGE SCALE GENOMIC DNA]</scope>
    <source>
        <strain evidence="2">JTherm</strain>
    </source>
</reference>
<dbReference type="EMBL" id="MOXJ01000003">
    <property type="protein sequence ID" value="PDO11403.1"/>
    <property type="molecule type" value="Genomic_DNA"/>
</dbReference>
<dbReference type="InterPro" id="IPR000073">
    <property type="entry name" value="AB_hydrolase_1"/>
</dbReference>
<dbReference type="Pfam" id="PF12697">
    <property type="entry name" value="Abhydrolase_6"/>
    <property type="match status" value="1"/>
</dbReference>
<evidence type="ECO:0000313" key="2">
    <source>
        <dbReference type="EMBL" id="PDO11403.1"/>
    </source>
</evidence>
<evidence type="ECO:0000313" key="3">
    <source>
        <dbReference type="Proteomes" id="UP000243688"/>
    </source>
</evidence>
<name>A0A2A6E351_9BACL</name>
<sequence length="325" mass="35371">MKTSVTAVFPRSVAASASRRLAGKLPALASGLALAVCAPVLAFHGYIAWTIARPTPTPLQSNPEQALGLPYRDVRFRSLGGDVRLSGWYIPAPDSERTVVFSHGYGANREEYWVPMYDLVGEVHRRGYNVLMFDYGYVGNPGRPVTAGVNETRELLGAVAFARSQGADRVYVWGFSMGAGIALQAALAGSVAGAPGIDALVLDSTFVLTPETLRYNLSRHGRLPDWSAPLVESWFPLLHGVRLSDIPFRDLLTVQFDIPVYVVHGALDDKAPVAIAEQIAANQSANPLSGSWIVPDGHHELLFRYHREEYLKRTLGFLDVVSSVS</sequence>
<dbReference type="SUPFAM" id="SSF53474">
    <property type="entry name" value="alpha/beta-Hydrolases"/>
    <property type="match status" value="1"/>
</dbReference>